<evidence type="ECO:0000313" key="2">
    <source>
        <dbReference type="Proteomes" id="UP000318626"/>
    </source>
</evidence>
<evidence type="ECO:0000313" key="1">
    <source>
        <dbReference type="EMBL" id="QDU77535.1"/>
    </source>
</evidence>
<name>A0A518CE72_9BACT</name>
<dbReference type="EMBL" id="CP036289">
    <property type="protein sequence ID" value="QDU77535.1"/>
    <property type="molecule type" value="Genomic_DNA"/>
</dbReference>
<gene>
    <name evidence="1" type="ORF">Pan97_46060</name>
</gene>
<protein>
    <submittedName>
        <fullName evidence="1">Uncharacterized protein</fullName>
    </submittedName>
</protein>
<dbReference type="AlphaFoldDB" id="A0A518CE72"/>
<organism evidence="1 2">
    <name type="scientific">Bremerella volcania</name>
    <dbReference type="NCBI Taxonomy" id="2527984"/>
    <lineage>
        <taxon>Bacteria</taxon>
        <taxon>Pseudomonadati</taxon>
        <taxon>Planctomycetota</taxon>
        <taxon>Planctomycetia</taxon>
        <taxon>Pirellulales</taxon>
        <taxon>Pirellulaceae</taxon>
        <taxon>Bremerella</taxon>
    </lineage>
</organism>
<dbReference type="Proteomes" id="UP000318626">
    <property type="component" value="Chromosome"/>
</dbReference>
<accession>A0A518CE72</accession>
<proteinExistence type="predicted"/>
<keyword evidence="2" id="KW-1185">Reference proteome</keyword>
<sequence>MVFLTMCEQTVHYVKPYAYFVMSTILLQGYHKPTCGSEHATCERIPIISSILFFSPRFLKADENVSKT</sequence>
<dbReference type="KEGG" id="bvo:Pan97_46060"/>
<reference evidence="2" key="1">
    <citation type="submission" date="2019-02" db="EMBL/GenBank/DDBJ databases">
        <title>Deep-cultivation of Planctomycetes and their phenomic and genomic characterization uncovers novel biology.</title>
        <authorList>
            <person name="Wiegand S."/>
            <person name="Jogler M."/>
            <person name="Boedeker C."/>
            <person name="Pinto D."/>
            <person name="Vollmers J."/>
            <person name="Rivas-Marin E."/>
            <person name="Kohn T."/>
            <person name="Peeters S.H."/>
            <person name="Heuer A."/>
            <person name="Rast P."/>
            <person name="Oberbeckmann S."/>
            <person name="Bunk B."/>
            <person name="Jeske O."/>
            <person name="Meyerdierks A."/>
            <person name="Storesund J.E."/>
            <person name="Kallscheuer N."/>
            <person name="Luecker S."/>
            <person name="Lage O.M."/>
            <person name="Pohl T."/>
            <person name="Merkel B.J."/>
            <person name="Hornburger P."/>
            <person name="Mueller R.-W."/>
            <person name="Bruemmer F."/>
            <person name="Labrenz M."/>
            <person name="Spormann A.M."/>
            <person name="Op den Camp H."/>
            <person name="Overmann J."/>
            <person name="Amann R."/>
            <person name="Jetten M.S.M."/>
            <person name="Mascher T."/>
            <person name="Medema M.H."/>
            <person name="Devos D.P."/>
            <person name="Kaster A.-K."/>
            <person name="Ovreas L."/>
            <person name="Rohde M."/>
            <person name="Galperin M.Y."/>
            <person name="Jogler C."/>
        </authorList>
    </citation>
    <scope>NUCLEOTIDE SEQUENCE [LARGE SCALE GENOMIC DNA]</scope>
    <source>
        <strain evidence="2">Pan97</strain>
    </source>
</reference>